<accession>E1X4S0</accession>
<dbReference type="PATRIC" id="fig|862908.3.peg.2236"/>
<dbReference type="PIRSF" id="PIRSF039033">
    <property type="entry name" value="START_dom"/>
    <property type="match status" value="1"/>
</dbReference>
<evidence type="ECO:0000259" key="2">
    <source>
        <dbReference type="PROSITE" id="PS50848"/>
    </source>
</evidence>
<dbReference type="SMART" id="SM00234">
    <property type="entry name" value="START"/>
    <property type="match status" value="1"/>
</dbReference>
<feature type="domain" description="START" evidence="2">
    <location>
        <begin position="33"/>
        <end position="215"/>
    </location>
</feature>
<feature type="chain" id="PRO_5003154548" description="START domain-containing protein" evidence="1">
    <location>
        <begin position="25"/>
        <end position="232"/>
    </location>
</feature>
<dbReference type="PANTHER" id="PTHR19308:SF14">
    <property type="entry name" value="START DOMAIN-CONTAINING PROTEIN"/>
    <property type="match status" value="1"/>
</dbReference>
<dbReference type="Proteomes" id="UP000008963">
    <property type="component" value="Chromosome"/>
</dbReference>
<proteinExistence type="predicted"/>
<dbReference type="InterPro" id="IPR002913">
    <property type="entry name" value="START_lipid-bd_dom"/>
</dbReference>
<dbReference type="SUPFAM" id="SSF55961">
    <property type="entry name" value="Bet v1-like"/>
    <property type="match status" value="1"/>
</dbReference>
<reference evidence="4" key="1">
    <citation type="journal article" date="2013" name="ISME J.">
        <title>A small predatory core genome in the divergent marine Bacteriovorax marinus SJ and the terrestrial Bdellovibrio bacteriovorus.</title>
        <authorList>
            <person name="Crossman L.C."/>
            <person name="Chen H."/>
            <person name="Cerdeno-Tarraga A.M."/>
            <person name="Brooks K."/>
            <person name="Quail M.A."/>
            <person name="Pineiro S.A."/>
            <person name="Hobley L."/>
            <person name="Sockett R.E."/>
            <person name="Bentley S.D."/>
            <person name="Parkhill J."/>
            <person name="Williams H.N."/>
            <person name="Stine O.C."/>
        </authorList>
    </citation>
    <scope>NUCLEOTIDE SEQUENCE [LARGE SCALE GENOMIC DNA]</scope>
    <source>
        <strain evidence="4">ATCC BAA-682 / DSM 15412 / SJ</strain>
    </source>
</reference>
<dbReference type="GO" id="GO:0005737">
    <property type="term" value="C:cytoplasm"/>
    <property type="evidence" value="ECO:0007669"/>
    <property type="project" value="UniProtKB-ARBA"/>
</dbReference>
<dbReference type="EMBL" id="FQ312005">
    <property type="protein sequence ID" value="CBW27146.1"/>
    <property type="molecule type" value="Genomic_DNA"/>
</dbReference>
<dbReference type="InterPro" id="IPR028347">
    <property type="entry name" value="START_dom_prot"/>
</dbReference>
<dbReference type="PANTHER" id="PTHR19308">
    <property type="entry name" value="PHOSPHATIDYLCHOLINE TRANSFER PROTEIN"/>
    <property type="match status" value="1"/>
</dbReference>
<dbReference type="STRING" id="862908.BMS_2348"/>
<dbReference type="Gene3D" id="3.30.530.20">
    <property type="match status" value="1"/>
</dbReference>
<evidence type="ECO:0000256" key="1">
    <source>
        <dbReference type="SAM" id="SignalP"/>
    </source>
</evidence>
<feature type="signal peptide" evidence="1">
    <location>
        <begin position="1"/>
        <end position="24"/>
    </location>
</feature>
<dbReference type="AlphaFoldDB" id="E1X4S0"/>
<name>E1X4S0_HALMS</name>
<sequence>MRTAILKTLALFTFLLSFTTFANADFKEFFNPDGWEKIYTKSGVVVYSQKSKHSSLVGFRAEAILEAPLENILATLRDVEGTISWAPNMIEKSTLKEISDVKAITYSNNDLPWPAADRDMIQMNELRLDKEKKELIVDTYSVDYENYPVPKDVVRAHMTFGTLAFKRAQNNSSVQMTLLVDPRGSLPIWLVNMLQKRLPFQFLKALEAQSKISKAPLRPGIKVLLDQLDGLK</sequence>
<keyword evidence="1" id="KW-0732">Signal</keyword>
<gene>
    <name evidence="3" type="ordered locus">BMS_2348</name>
</gene>
<dbReference type="HOGENOM" id="CLU_095975_0_0_7"/>
<dbReference type="eggNOG" id="ENOG503302V">
    <property type="taxonomic scope" value="Bacteria"/>
</dbReference>
<dbReference type="InterPro" id="IPR023393">
    <property type="entry name" value="START-like_dom_sf"/>
</dbReference>
<protein>
    <recommendedName>
        <fullName evidence="2">START domain-containing protein</fullName>
    </recommendedName>
</protein>
<keyword evidence="4" id="KW-1185">Reference proteome</keyword>
<evidence type="ECO:0000313" key="4">
    <source>
        <dbReference type="Proteomes" id="UP000008963"/>
    </source>
</evidence>
<evidence type="ECO:0000313" key="3">
    <source>
        <dbReference type="EMBL" id="CBW27146.1"/>
    </source>
</evidence>
<dbReference type="Pfam" id="PF01852">
    <property type="entry name" value="START"/>
    <property type="match status" value="1"/>
</dbReference>
<dbReference type="PROSITE" id="PS50848">
    <property type="entry name" value="START"/>
    <property type="match status" value="1"/>
</dbReference>
<dbReference type="GO" id="GO:0008289">
    <property type="term" value="F:lipid binding"/>
    <property type="evidence" value="ECO:0007669"/>
    <property type="project" value="InterPro"/>
</dbReference>
<dbReference type="KEGG" id="bmx:BMS_2348"/>
<organism evidence="3 4">
    <name type="scientific">Halobacteriovorax marinus (strain ATCC BAA-682 / DSM 15412 / SJ)</name>
    <name type="common">Bacteriovorax marinus</name>
    <dbReference type="NCBI Taxonomy" id="862908"/>
    <lineage>
        <taxon>Bacteria</taxon>
        <taxon>Pseudomonadati</taxon>
        <taxon>Bdellovibrionota</taxon>
        <taxon>Bacteriovoracia</taxon>
        <taxon>Bacteriovoracales</taxon>
        <taxon>Halobacteriovoraceae</taxon>
        <taxon>Halobacteriovorax</taxon>
    </lineage>
</organism>
<dbReference type="InterPro" id="IPR051213">
    <property type="entry name" value="START_lipid_transfer"/>
</dbReference>